<protein>
    <submittedName>
        <fullName evidence="8">Transcriptional repressor</fullName>
    </submittedName>
</protein>
<evidence type="ECO:0000256" key="2">
    <source>
        <dbReference type="ARBA" id="ARBA00022491"/>
    </source>
</evidence>
<dbReference type="GO" id="GO:0008270">
    <property type="term" value="F:zinc ion binding"/>
    <property type="evidence" value="ECO:0007669"/>
    <property type="project" value="TreeGrafter"/>
</dbReference>
<proteinExistence type="inferred from homology"/>
<dbReference type="GO" id="GO:1900376">
    <property type="term" value="P:regulation of secondary metabolite biosynthetic process"/>
    <property type="evidence" value="ECO:0007669"/>
    <property type="project" value="TreeGrafter"/>
</dbReference>
<dbReference type="PANTHER" id="PTHR33202:SF22">
    <property type="entry name" value="HYDROGEN PEROXIDE SENSITIVE REPRESSOR"/>
    <property type="match status" value="1"/>
</dbReference>
<evidence type="ECO:0000313" key="9">
    <source>
        <dbReference type="Proteomes" id="UP000886881"/>
    </source>
</evidence>
<organism evidence="8 9">
    <name type="scientific">Candidatus Cryptobacteroides merdipullorum</name>
    <dbReference type="NCBI Taxonomy" id="2840771"/>
    <lineage>
        <taxon>Bacteria</taxon>
        <taxon>Pseudomonadati</taxon>
        <taxon>Bacteroidota</taxon>
        <taxon>Bacteroidia</taxon>
        <taxon>Bacteroidales</taxon>
        <taxon>Candidatus Cryptobacteroides</taxon>
    </lineage>
</organism>
<feature type="binding site" evidence="7">
    <location>
        <position position="95"/>
    </location>
    <ligand>
        <name>Zn(2+)</name>
        <dbReference type="ChEBI" id="CHEBI:29105"/>
    </ligand>
</feature>
<keyword evidence="7" id="KW-0479">Metal-binding</keyword>
<comment type="similarity">
    <text evidence="1">Belongs to the Fur family.</text>
</comment>
<sequence length="140" mass="15829">MDKACGILDRKGVKATPNRILVLRSMLLSERPLSLSEIETMLDSVDRSSIFRVLTLFAAHHIVHEIEDGSGMAKYEVCSGENECTIEDMHVHFYCESCHRTYCFKDMHIPDVHLPEGFSMDSVNFMVKGTCPSCRGDKDN</sequence>
<dbReference type="GO" id="GO:0000976">
    <property type="term" value="F:transcription cis-regulatory region binding"/>
    <property type="evidence" value="ECO:0007669"/>
    <property type="project" value="TreeGrafter"/>
</dbReference>
<dbReference type="InterPro" id="IPR036388">
    <property type="entry name" value="WH-like_DNA-bd_sf"/>
</dbReference>
<keyword evidence="2" id="KW-0678">Repressor</keyword>
<feature type="binding site" evidence="7">
    <location>
        <position position="131"/>
    </location>
    <ligand>
        <name>Zn(2+)</name>
        <dbReference type="ChEBI" id="CHEBI:29105"/>
    </ligand>
</feature>
<dbReference type="GO" id="GO:0045892">
    <property type="term" value="P:negative regulation of DNA-templated transcription"/>
    <property type="evidence" value="ECO:0007669"/>
    <property type="project" value="TreeGrafter"/>
</dbReference>
<dbReference type="Proteomes" id="UP000886881">
    <property type="component" value="Unassembled WGS sequence"/>
</dbReference>
<dbReference type="EMBL" id="DVLC01000027">
    <property type="protein sequence ID" value="HIT46498.1"/>
    <property type="molecule type" value="Genomic_DNA"/>
</dbReference>
<name>A0A9D1GM54_9BACT</name>
<feature type="binding site" evidence="7">
    <location>
        <position position="98"/>
    </location>
    <ligand>
        <name>Zn(2+)</name>
        <dbReference type="ChEBI" id="CHEBI:29105"/>
    </ligand>
</feature>
<evidence type="ECO:0000256" key="7">
    <source>
        <dbReference type="PIRSR" id="PIRSR602481-1"/>
    </source>
</evidence>
<comment type="cofactor">
    <cofactor evidence="7">
        <name>Zn(2+)</name>
        <dbReference type="ChEBI" id="CHEBI:29105"/>
    </cofactor>
    <text evidence="7">Binds 1 zinc ion per subunit.</text>
</comment>
<keyword evidence="4" id="KW-0805">Transcription regulation</keyword>
<dbReference type="AlphaFoldDB" id="A0A9D1GM54"/>
<dbReference type="PANTHER" id="PTHR33202">
    <property type="entry name" value="ZINC UPTAKE REGULATION PROTEIN"/>
    <property type="match status" value="1"/>
</dbReference>
<evidence type="ECO:0000256" key="1">
    <source>
        <dbReference type="ARBA" id="ARBA00007957"/>
    </source>
</evidence>
<dbReference type="InterPro" id="IPR002481">
    <property type="entry name" value="FUR"/>
</dbReference>
<gene>
    <name evidence="8" type="ORF">IAC35_01420</name>
</gene>
<accession>A0A9D1GM54</accession>
<reference evidence="8" key="2">
    <citation type="journal article" date="2021" name="PeerJ">
        <title>Extensive microbial diversity within the chicken gut microbiome revealed by metagenomics and culture.</title>
        <authorList>
            <person name="Gilroy R."/>
            <person name="Ravi A."/>
            <person name="Getino M."/>
            <person name="Pursley I."/>
            <person name="Horton D.L."/>
            <person name="Alikhan N.F."/>
            <person name="Baker D."/>
            <person name="Gharbi K."/>
            <person name="Hall N."/>
            <person name="Watson M."/>
            <person name="Adriaenssens E.M."/>
            <person name="Foster-Nyarko E."/>
            <person name="Jarju S."/>
            <person name="Secka A."/>
            <person name="Antonio M."/>
            <person name="Oren A."/>
            <person name="Chaudhuri R.R."/>
            <person name="La Ragione R."/>
            <person name="Hildebrand F."/>
            <person name="Pallen M.J."/>
        </authorList>
    </citation>
    <scope>NUCLEOTIDE SEQUENCE</scope>
    <source>
        <strain evidence="8">ChiHecec2B26-709</strain>
    </source>
</reference>
<keyword evidence="3 7" id="KW-0862">Zinc</keyword>
<dbReference type="Gene3D" id="3.30.1490.190">
    <property type="match status" value="1"/>
</dbReference>
<dbReference type="Gene3D" id="1.10.10.10">
    <property type="entry name" value="Winged helix-like DNA-binding domain superfamily/Winged helix DNA-binding domain"/>
    <property type="match status" value="1"/>
</dbReference>
<evidence type="ECO:0000313" key="8">
    <source>
        <dbReference type="EMBL" id="HIT46498.1"/>
    </source>
</evidence>
<feature type="binding site" evidence="7">
    <location>
        <position position="134"/>
    </location>
    <ligand>
        <name>Zn(2+)</name>
        <dbReference type="ChEBI" id="CHEBI:29105"/>
    </ligand>
</feature>
<evidence type="ECO:0000256" key="5">
    <source>
        <dbReference type="ARBA" id="ARBA00023125"/>
    </source>
</evidence>
<dbReference type="GO" id="GO:0003700">
    <property type="term" value="F:DNA-binding transcription factor activity"/>
    <property type="evidence" value="ECO:0007669"/>
    <property type="project" value="InterPro"/>
</dbReference>
<evidence type="ECO:0000256" key="4">
    <source>
        <dbReference type="ARBA" id="ARBA00023015"/>
    </source>
</evidence>
<keyword evidence="6" id="KW-0804">Transcription</keyword>
<evidence type="ECO:0000256" key="6">
    <source>
        <dbReference type="ARBA" id="ARBA00023163"/>
    </source>
</evidence>
<evidence type="ECO:0000256" key="3">
    <source>
        <dbReference type="ARBA" id="ARBA00022833"/>
    </source>
</evidence>
<dbReference type="Pfam" id="PF01475">
    <property type="entry name" value="FUR"/>
    <property type="match status" value="1"/>
</dbReference>
<dbReference type="InterPro" id="IPR036390">
    <property type="entry name" value="WH_DNA-bd_sf"/>
</dbReference>
<keyword evidence="5" id="KW-0238">DNA-binding</keyword>
<dbReference type="SUPFAM" id="SSF46785">
    <property type="entry name" value="Winged helix' DNA-binding domain"/>
    <property type="match status" value="1"/>
</dbReference>
<reference evidence="8" key="1">
    <citation type="submission" date="2020-10" db="EMBL/GenBank/DDBJ databases">
        <authorList>
            <person name="Gilroy R."/>
        </authorList>
    </citation>
    <scope>NUCLEOTIDE SEQUENCE</scope>
    <source>
        <strain evidence="8">ChiHecec2B26-709</strain>
    </source>
</reference>
<comment type="caution">
    <text evidence="8">The sequence shown here is derived from an EMBL/GenBank/DDBJ whole genome shotgun (WGS) entry which is preliminary data.</text>
</comment>
<dbReference type="InterPro" id="IPR043135">
    <property type="entry name" value="Fur_C"/>
</dbReference>